<accession>A0A0K2UIY1</accession>
<proteinExistence type="predicted"/>
<dbReference type="EMBL" id="HACA01020516">
    <property type="protein sequence ID" value="CDW37877.1"/>
    <property type="molecule type" value="Transcribed_RNA"/>
</dbReference>
<dbReference type="AlphaFoldDB" id="A0A0K2UIY1"/>
<evidence type="ECO:0000313" key="2">
    <source>
        <dbReference type="EMBL" id="CDW37877.1"/>
    </source>
</evidence>
<organism evidence="2">
    <name type="scientific">Lepeophtheirus salmonis</name>
    <name type="common">Salmon louse</name>
    <name type="synonym">Caligus salmonis</name>
    <dbReference type="NCBI Taxonomy" id="72036"/>
    <lineage>
        <taxon>Eukaryota</taxon>
        <taxon>Metazoa</taxon>
        <taxon>Ecdysozoa</taxon>
        <taxon>Arthropoda</taxon>
        <taxon>Crustacea</taxon>
        <taxon>Multicrustacea</taxon>
        <taxon>Hexanauplia</taxon>
        <taxon>Copepoda</taxon>
        <taxon>Siphonostomatoida</taxon>
        <taxon>Caligidae</taxon>
        <taxon>Lepeophtheirus</taxon>
    </lineage>
</organism>
<protein>
    <submittedName>
        <fullName evidence="2">Uncharacterized protein</fullName>
    </submittedName>
</protein>
<name>A0A0K2UIY1_LEPSM</name>
<evidence type="ECO:0000256" key="1">
    <source>
        <dbReference type="SAM" id="MobiDB-lite"/>
    </source>
</evidence>
<sequence>MIAPYTAEENPFSSAILGKNGGNKQTAKLDVIVTNISTIKTTHCLLEMELILDFLSMSFE</sequence>
<reference evidence="2" key="1">
    <citation type="submission" date="2014-05" db="EMBL/GenBank/DDBJ databases">
        <authorList>
            <person name="Chronopoulou M."/>
        </authorList>
    </citation>
    <scope>NUCLEOTIDE SEQUENCE</scope>
    <source>
        <tissue evidence="2">Whole organism</tissue>
    </source>
</reference>
<feature type="region of interest" description="Disordered" evidence="1">
    <location>
        <begin position="1"/>
        <end position="22"/>
    </location>
</feature>